<organism evidence="8 9">
    <name type="scientific">Undibacterium seohonense</name>
    <dbReference type="NCBI Taxonomy" id="1344950"/>
    <lineage>
        <taxon>Bacteria</taxon>
        <taxon>Pseudomonadati</taxon>
        <taxon>Pseudomonadota</taxon>
        <taxon>Betaproteobacteria</taxon>
        <taxon>Burkholderiales</taxon>
        <taxon>Oxalobacteraceae</taxon>
        <taxon>Undibacterium</taxon>
    </lineage>
</organism>
<comment type="pathway">
    <text evidence="2">Amino-acid biosynthesis; L-histidine biosynthesis; L-histidine from 5-phospho-alpha-D-ribose 1-diphosphate: step 3/9.</text>
</comment>
<comment type="catalytic activity">
    <reaction evidence="1">
        <text>1-(5-phospho-beta-D-ribosyl)-5'-AMP + H2O = 1-(5-phospho-beta-D-ribosyl)-5-[(5-phospho-beta-D-ribosylamino)methylideneamino]imidazole-4-carboxamide</text>
        <dbReference type="Rhea" id="RHEA:20049"/>
        <dbReference type="ChEBI" id="CHEBI:15377"/>
        <dbReference type="ChEBI" id="CHEBI:58435"/>
        <dbReference type="ChEBI" id="CHEBI:59457"/>
        <dbReference type="EC" id="3.5.4.19"/>
    </reaction>
</comment>
<dbReference type="Pfam" id="PF01502">
    <property type="entry name" value="PRA-CH"/>
    <property type="match status" value="1"/>
</dbReference>
<keyword evidence="4" id="KW-0028">Amino-acid biosynthesis</keyword>
<name>A0ABR6X431_9BURK</name>
<dbReference type="InterPro" id="IPR002496">
    <property type="entry name" value="PRib_AMP_CycHydrolase_dom"/>
</dbReference>
<dbReference type="EMBL" id="JACOFW010000007">
    <property type="protein sequence ID" value="MBC3807448.1"/>
    <property type="molecule type" value="Genomic_DNA"/>
</dbReference>
<dbReference type="Proteomes" id="UP000648257">
    <property type="component" value="Unassembled WGS sequence"/>
</dbReference>
<dbReference type="SUPFAM" id="SSF141734">
    <property type="entry name" value="HisI-like"/>
    <property type="match status" value="1"/>
</dbReference>
<feature type="domain" description="Phosphoribosyl-AMP cyclohydrolase" evidence="7">
    <location>
        <begin position="45"/>
        <end position="116"/>
    </location>
</feature>
<proteinExistence type="predicted"/>
<evidence type="ECO:0000256" key="3">
    <source>
        <dbReference type="ARBA" id="ARBA00012721"/>
    </source>
</evidence>
<evidence type="ECO:0000256" key="2">
    <source>
        <dbReference type="ARBA" id="ARBA00005169"/>
    </source>
</evidence>
<dbReference type="InterPro" id="IPR038019">
    <property type="entry name" value="PRib_AMP_CycHydrolase_sf"/>
</dbReference>
<sequence length="124" mass="14502">MLNFVELNSTSQPITGHALNPIFDDKGLIPCVAQDAKTKQVLLFEWMDRRAFERTISTGVAHYFVQHRKGVWRRYPRPVGRYPVREMLLNEEQNCLLLVVDVPKEDSPTHVSSSCFHREFDWQD</sequence>
<dbReference type="RefSeq" id="WP_186922530.1">
    <property type="nucleotide sequence ID" value="NZ_JACOFW010000007.1"/>
</dbReference>
<evidence type="ECO:0000256" key="5">
    <source>
        <dbReference type="ARBA" id="ARBA00022801"/>
    </source>
</evidence>
<dbReference type="EC" id="3.5.4.19" evidence="3"/>
<evidence type="ECO:0000256" key="6">
    <source>
        <dbReference type="ARBA" id="ARBA00023102"/>
    </source>
</evidence>
<accession>A0ABR6X431</accession>
<evidence type="ECO:0000259" key="7">
    <source>
        <dbReference type="Pfam" id="PF01502"/>
    </source>
</evidence>
<keyword evidence="5" id="KW-0378">Hydrolase</keyword>
<evidence type="ECO:0000256" key="4">
    <source>
        <dbReference type="ARBA" id="ARBA00022605"/>
    </source>
</evidence>
<evidence type="ECO:0000256" key="1">
    <source>
        <dbReference type="ARBA" id="ARBA00000024"/>
    </source>
</evidence>
<keyword evidence="9" id="KW-1185">Reference proteome</keyword>
<comment type="caution">
    <text evidence="8">The sequence shown here is derived from an EMBL/GenBank/DDBJ whole genome shotgun (WGS) entry which is preliminary data.</text>
</comment>
<evidence type="ECO:0000313" key="8">
    <source>
        <dbReference type="EMBL" id="MBC3807448.1"/>
    </source>
</evidence>
<protein>
    <recommendedName>
        <fullName evidence="3">phosphoribosyl-AMP cyclohydrolase</fullName>
        <ecNumber evidence="3">3.5.4.19</ecNumber>
    </recommendedName>
</protein>
<dbReference type="Gene3D" id="3.10.20.810">
    <property type="entry name" value="Phosphoribosyl-AMP cyclohydrolase"/>
    <property type="match status" value="1"/>
</dbReference>
<gene>
    <name evidence="8" type="ORF">H8K52_08840</name>
</gene>
<reference evidence="8 9" key="1">
    <citation type="submission" date="2020-08" db="EMBL/GenBank/DDBJ databases">
        <title>Novel species isolated from subtropical streams in China.</title>
        <authorList>
            <person name="Lu H."/>
        </authorList>
    </citation>
    <scope>NUCLEOTIDE SEQUENCE [LARGE SCALE GENOMIC DNA]</scope>
    <source>
        <strain evidence="8 9">KACC 16656</strain>
    </source>
</reference>
<keyword evidence="6" id="KW-0368">Histidine biosynthesis</keyword>
<evidence type="ECO:0000313" key="9">
    <source>
        <dbReference type="Proteomes" id="UP000648257"/>
    </source>
</evidence>